<proteinExistence type="predicted"/>
<organism evidence="3 4">
    <name type="scientific">Streptomyces niveiscabiei</name>
    <dbReference type="NCBI Taxonomy" id="164115"/>
    <lineage>
        <taxon>Bacteria</taxon>
        <taxon>Bacillati</taxon>
        <taxon>Actinomycetota</taxon>
        <taxon>Actinomycetes</taxon>
        <taxon>Kitasatosporales</taxon>
        <taxon>Streptomycetaceae</taxon>
        <taxon>Streptomyces</taxon>
    </lineage>
</organism>
<dbReference type="EMBL" id="JBJVNI010000007">
    <property type="protein sequence ID" value="MFM9609903.1"/>
    <property type="molecule type" value="Genomic_DNA"/>
</dbReference>
<feature type="domain" description="N-acetyltransferase" evidence="2">
    <location>
        <begin position="312"/>
        <end position="397"/>
    </location>
</feature>
<name>A0ABW9HR17_9ACTN</name>
<dbReference type="InterPro" id="IPR056935">
    <property type="entry name" value="Rv0428c-like_C"/>
</dbReference>
<gene>
    <name evidence="3" type="ORF">ACKI18_14460</name>
</gene>
<evidence type="ECO:0000313" key="3">
    <source>
        <dbReference type="EMBL" id="MFM9609903.1"/>
    </source>
</evidence>
<dbReference type="Gene3D" id="3.40.630.30">
    <property type="match status" value="1"/>
</dbReference>
<evidence type="ECO:0000256" key="1">
    <source>
        <dbReference type="SAM" id="MobiDB-lite"/>
    </source>
</evidence>
<evidence type="ECO:0000259" key="2">
    <source>
        <dbReference type="PROSITE" id="PS51186"/>
    </source>
</evidence>
<evidence type="ECO:0000313" key="4">
    <source>
        <dbReference type="Proteomes" id="UP001631957"/>
    </source>
</evidence>
<comment type="caution">
    <text evidence="3">The sequence shown here is derived from an EMBL/GenBank/DDBJ whole genome shotgun (WGS) entry which is preliminary data.</text>
</comment>
<sequence>MEIRGAGRLKVRITAADVGKRVSVRRISDPAVTEGKFTDTVGVLTSWDDDVVVITRRDGIAVRIPTTSLVAGKVVPPAPARRRAPAASYEELSRVAARSWLPVESAPLGDWELRAAAGFTRRANSALPLGNPGVPLDEALRVVREWYGVRGLPAYIQVGDEDALCGELEARGWVREVTARVMVGGLAALADREVRAEVTLSREAGAAWLGRYQRKGVSDVALRVLGSGASVWFATVGGGGGGAGRGAVGGSGPDASGSGVGGAGADASGSGAGGGVRYAGADASGSTAGGGVGHAGAGIPGSAAGGASRGGEESVVAIGRCVVDGRWAGFSAVEVDPGRRREGLGTDVMAVLAGRALAEGASAAWLQVEADNAGALALYEGLGFAVHHSYHHYREPA</sequence>
<reference evidence="3 4" key="1">
    <citation type="submission" date="2024-12" db="EMBL/GenBank/DDBJ databases">
        <title>Forecasting of Potato common scab and diversities of Pathogenic streptomyces spp. in china.</title>
        <authorList>
            <person name="Handique U."/>
            <person name="Wu J."/>
        </authorList>
    </citation>
    <scope>NUCLEOTIDE SEQUENCE [LARGE SCALE GENOMIC DNA]</scope>
    <source>
        <strain evidence="3 4">ZRIMU1530</strain>
    </source>
</reference>
<keyword evidence="4" id="KW-1185">Reference proteome</keyword>
<dbReference type="SUPFAM" id="SSF55729">
    <property type="entry name" value="Acyl-CoA N-acyltransferases (Nat)"/>
    <property type="match status" value="1"/>
</dbReference>
<dbReference type="InterPro" id="IPR000182">
    <property type="entry name" value="GNAT_dom"/>
</dbReference>
<accession>A0ABW9HR17</accession>
<dbReference type="PROSITE" id="PS51186">
    <property type="entry name" value="GNAT"/>
    <property type="match status" value="1"/>
</dbReference>
<dbReference type="Pfam" id="PF24553">
    <property type="entry name" value="Rv0428c_C"/>
    <property type="match status" value="2"/>
</dbReference>
<dbReference type="InterPro" id="IPR016181">
    <property type="entry name" value="Acyl_CoA_acyltransferase"/>
</dbReference>
<dbReference type="RefSeq" id="WP_409121544.1">
    <property type="nucleotide sequence ID" value="NZ_JBJVNI010000007.1"/>
</dbReference>
<feature type="region of interest" description="Disordered" evidence="1">
    <location>
        <begin position="243"/>
        <end position="266"/>
    </location>
</feature>
<dbReference type="Proteomes" id="UP001631957">
    <property type="component" value="Unassembled WGS sequence"/>
</dbReference>
<protein>
    <submittedName>
        <fullName evidence="3">GNAT family N-acetyltransferase</fullName>
    </submittedName>
</protein>